<dbReference type="AlphaFoldDB" id="A0A0G4HGF2"/>
<evidence type="ECO:0000256" key="2">
    <source>
        <dbReference type="SAM" id="MobiDB-lite"/>
    </source>
</evidence>
<feature type="region of interest" description="Disordered" evidence="2">
    <location>
        <begin position="400"/>
        <end position="439"/>
    </location>
</feature>
<evidence type="ECO:0000313" key="4">
    <source>
        <dbReference type="EMBL" id="CEM43020.1"/>
    </source>
</evidence>
<dbReference type="PANTHER" id="PTHR45673">
    <property type="entry name" value="SERINE/THREONINE-PROTEIN PHOSPHATASE 2B CATALYTIC SUBUNIT 1-RELATED"/>
    <property type="match status" value="1"/>
</dbReference>
<name>A0A0G4HGF2_9ALVE</name>
<keyword evidence="1" id="KW-0378">Hydrolase</keyword>
<dbReference type="PhylomeDB" id="A0A0G4HGF2"/>
<dbReference type="InterPro" id="IPR029052">
    <property type="entry name" value="Metallo-depent_PP-like"/>
</dbReference>
<reference evidence="4" key="1">
    <citation type="submission" date="2014-11" db="EMBL/GenBank/DDBJ databases">
        <authorList>
            <person name="Otto D Thomas"/>
            <person name="Naeem Raeece"/>
        </authorList>
    </citation>
    <scope>NUCLEOTIDE SEQUENCE</scope>
</reference>
<dbReference type="GO" id="GO:0033192">
    <property type="term" value="F:calmodulin-dependent protein phosphatase activity"/>
    <property type="evidence" value="ECO:0007669"/>
    <property type="project" value="InterPro"/>
</dbReference>
<feature type="region of interest" description="Disordered" evidence="2">
    <location>
        <begin position="503"/>
        <end position="540"/>
    </location>
</feature>
<dbReference type="PROSITE" id="PS00125">
    <property type="entry name" value="SER_THR_PHOSPHATASE"/>
    <property type="match status" value="1"/>
</dbReference>
<dbReference type="VEuPathDB" id="CryptoDB:Cvel_27210"/>
<dbReference type="InterPro" id="IPR043360">
    <property type="entry name" value="PP2B"/>
</dbReference>
<feature type="compositionally biased region" description="Basic and acidic residues" evidence="2">
    <location>
        <begin position="427"/>
        <end position="436"/>
    </location>
</feature>
<comment type="catalytic activity">
    <reaction evidence="1">
        <text>O-phospho-L-threonyl-[protein] + H2O = L-threonyl-[protein] + phosphate</text>
        <dbReference type="Rhea" id="RHEA:47004"/>
        <dbReference type="Rhea" id="RHEA-COMP:11060"/>
        <dbReference type="Rhea" id="RHEA-COMP:11605"/>
        <dbReference type="ChEBI" id="CHEBI:15377"/>
        <dbReference type="ChEBI" id="CHEBI:30013"/>
        <dbReference type="ChEBI" id="CHEBI:43474"/>
        <dbReference type="ChEBI" id="CHEBI:61977"/>
        <dbReference type="EC" id="3.1.3.16"/>
    </reaction>
</comment>
<dbReference type="EMBL" id="CDMZ01002591">
    <property type="protein sequence ID" value="CEM43020.1"/>
    <property type="molecule type" value="Genomic_DNA"/>
</dbReference>
<dbReference type="InterPro" id="IPR004843">
    <property type="entry name" value="Calcineurin-like_PHP"/>
</dbReference>
<dbReference type="PRINTS" id="PR00114">
    <property type="entry name" value="STPHPHTASE"/>
</dbReference>
<protein>
    <recommendedName>
        <fullName evidence="1">Serine/threonine-protein phosphatase</fullName>
        <ecNumber evidence="1">3.1.3.16</ecNumber>
    </recommendedName>
</protein>
<evidence type="ECO:0000259" key="3">
    <source>
        <dbReference type="PROSITE" id="PS00125"/>
    </source>
</evidence>
<sequence>MKDRALKDLEPPPALELSEEFLFPNPSKRIPDWQCLRHHLIKEGKLHSHHIHELVRSFMDVTSSEGNVLKLRDPITIVGDIHGQFYDFVKLLDVGGSPENTQYLFLGDYVDRGSFSVECIVFLCALKLNFPTRIWLLRGNHECRQMTAFFNFRDECEYKYDLNIYNAFMDCFDTLPIAATVNGKFLGVHGGLSPDLRTMSQLSSINRFMEPPRNGLFCDILWSDPADEEKEDHVAQMGTFFPNDVRGCSFFFGCEAAAMFLEKNQLLSIIRAHEAQLEGYKMHQTNARTGFPTVITIFSAPNYCDCYNNKGAVLKFENNTLNIQQFNYSPHPYHLPNFMDVFAWSIPFVSEKVTEMLYAILRPSVDELSDDDDDEDVDSVQLPPEIRMFMRKSLQMDSEEATELRKKLTDPAAARTSPSKTPGAQTSDKDRRERAAGLRKKVQSVSRMMRLFKTLRQQHELVVKLKGLTPGHRIPIGVLSQGREGLENELARFQKIKSFDAVNEKRPADDAIPPPRSASRSSTASLGFGGGGAAGTAAAK</sequence>
<dbReference type="Gene3D" id="3.60.21.10">
    <property type="match status" value="1"/>
</dbReference>
<proteinExistence type="inferred from homology"/>
<dbReference type="SMART" id="SM00156">
    <property type="entry name" value="PP2Ac"/>
    <property type="match status" value="1"/>
</dbReference>
<feature type="compositionally biased region" description="Low complexity" evidence="2">
    <location>
        <begin position="517"/>
        <end position="526"/>
    </location>
</feature>
<gene>
    <name evidence="4" type="ORF">Cvel_27210</name>
</gene>
<dbReference type="Pfam" id="PF00149">
    <property type="entry name" value="Metallophos"/>
    <property type="match status" value="1"/>
</dbReference>
<dbReference type="GO" id="GO:0097720">
    <property type="term" value="P:calcineurin-mediated signaling"/>
    <property type="evidence" value="ECO:0007669"/>
    <property type="project" value="InterPro"/>
</dbReference>
<accession>A0A0G4HGF2</accession>
<dbReference type="EC" id="3.1.3.16" evidence="1"/>
<dbReference type="InterPro" id="IPR006186">
    <property type="entry name" value="Ser/Thr-sp_prot-phosphatase"/>
</dbReference>
<dbReference type="FunFam" id="3.60.21.10:FF:000031">
    <property type="entry name" value="Serine/threonine-protein phosphatase"/>
    <property type="match status" value="1"/>
</dbReference>
<dbReference type="SUPFAM" id="SSF56300">
    <property type="entry name" value="Metallo-dependent phosphatases"/>
    <property type="match status" value="1"/>
</dbReference>
<organism evidence="4">
    <name type="scientific">Chromera velia CCMP2878</name>
    <dbReference type="NCBI Taxonomy" id="1169474"/>
    <lineage>
        <taxon>Eukaryota</taxon>
        <taxon>Sar</taxon>
        <taxon>Alveolata</taxon>
        <taxon>Colpodellida</taxon>
        <taxon>Chromeraceae</taxon>
        <taxon>Chromera</taxon>
    </lineage>
</organism>
<comment type="similarity">
    <text evidence="1">Belongs to the PPP phosphatase family.</text>
</comment>
<feature type="domain" description="Serine/threonine specific protein phosphatases" evidence="3">
    <location>
        <begin position="137"/>
        <end position="142"/>
    </location>
</feature>
<evidence type="ECO:0000256" key="1">
    <source>
        <dbReference type="RuleBase" id="RU004273"/>
    </source>
</evidence>
<feature type="compositionally biased region" description="Polar residues" evidence="2">
    <location>
        <begin position="416"/>
        <end position="426"/>
    </location>
</feature>